<dbReference type="EMBL" id="HF563609">
    <property type="protein sequence ID" value="CCP25417.1"/>
    <property type="molecule type" value="Genomic_DNA"/>
</dbReference>
<keyword evidence="9 15" id="KW-0028">Amino-acid biosynthesis</keyword>
<dbReference type="NCBIfam" id="NF000768">
    <property type="entry name" value="PRK00051.1"/>
    <property type="match status" value="1"/>
</dbReference>
<evidence type="ECO:0000256" key="3">
    <source>
        <dbReference type="ARBA" id="ARBA00004496"/>
    </source>
</evidence>
<dbReference type="CDD" id="cd11534">
    <property type="entry name" value="NTP-PPase_HisIE_like"/>
    <property type="match status" value="1"/>
</dbReference>
<proteinExistence type="inferred from homology"/>
<dbReference type="InterPro" id="IPR038019">
    <property type="entry name" value="PRib_AMP_CycHydrolase_sf"/>
</dbReference>
<keyword evidence="12 15" id="KW-0067">ATP-binding</keyword>
<dbReference type="InterPro" id="IPR026660">
    <property type="entry name" value="PRA-CH"/>
</dbReference>
<dbReference type="Pfam" id="PF01502">
    <property type="entry name" value="PRA-CH"/>
    <property type="match status" value="1"/>
</dbReference>
<reference evidence="18" key="1">
    <citation type="journal article" date="2013" name="Genome Announc.">
        <title>First genome sequence of a syntrophic acetate-oxidizing bacterium, Tepidanaerobacter acetatoxydans strain Re1.</title>
        <authorList>
            <person name="Manzoor S."/>
            <person name="Bongcam-Rudloff E."/>
            <person name="Schnurer A."/>
            <person name="Muller B."/>
        </authorList>
    </citation>
    <scope>NUCLEOTIDE SEQUENCE [LARGE SCALE GENOMIC DNA]</scope>
    <source>
        <strain evidence="18">Re1</strain>
    </source>
</reference>
<keyword evidence="14 15" id="KW-0511">Multifunctional enzyme</keyword>
<keyword evidence="8 15" id="KW-0963">Cytoplasm</keyword>
<dbReference type="SUPFAM" id="SSF101386">
    <property type="entry name" value="all-alpha NTP pyrophosphatases"/>
    <property type="match status" value="1"/>
</dbReference>
<evidence type="ECO:0000256" key="11">
    <source>
        <dbReference type="ARBA" id="ARBA00022801"/>
    </source>
</evidence>
<dbReference type="AlphaFoldDB" id="F4LW77"/>
<evidence type="ECO:0000256" key="14">
    <source>
        <dbReference type="ARBA" id="ARBA00023268"/>
    </source>
</evidence>
<dbReference type="FunFam" id="1.10.287.1080:FF:000002">
    <property type="entry name" value="Histidine biosynthesis bifunctional protein HisIE"/>
    <property type="match status" value="1"/>
</dbReference>
<comment type="pathway">
    <text evidence="5 15">Amino-acid biosynthesis; L-histidine biosynthesis; L-histidine from 5-phospho-alpha-D-ribose 1-diphosphate: step 2/9.</text>
</comment>
<dbReference type="GO" id="GO:0005737">
    <property type="term" value="C:cytoplasm"/>
    <property type="evidence" value="ECO:0007669"/>
    <property type="project" value="UniProtKB-SubCell"/>
</dbReference>
<dbReference type="GO" id="GO:0004635">
    <property type="term" value="F:phosphoribosyl-AMP cyclohydrolase activity"/>
    <property type="evidence" value="ECO:0007669"/>
    <property type="project" value="UniProtKB-UniRule"/>
</dbReference>
<dbReference type="Proteomes" id="UP000010802">
    <property type="component" value="Chromosome"/>
</dbReference>
<accession>F4LW77</accession>
<evidence type="ECO:0000256" key="8">
    <source>
        <dbReference type="ARBA" id="ARBA00022490"/>
    </source>
</evidence>
<evidence type="ECO:0000256" key="2">
    <source>
        <dbReference type="ARBA" id="ARBA00001460"/>
    </source>
</evidence>
<dbReference type="Gene3D" id="1.10.287.1080">
    <property type="entry name" value="MazG-like"/>
    <property type="match status" value="1"/>
</dbReference>
<dbReference type="NCBIfam" id="NF001611">
    <property type="entry name" value="PRK00400.1-3"/>
    <property type="match status" value="1"/>
</dbReference>
<dbReference type="InterPro" id="IPR002496">
    <property type="entry name" value="PRib_AMP_CycHydrolase_dom"/>
</dbReference>
<dbReference type="FunFam" id="3.10.20.810:FF:000001">
    <property type="entry name" value="Histidine biosynthesis bifunctional protein HisIE"/>
    <property type="match status" value="1"/>
</dbReference>
<evidence type="ECO:0000256" key="13">
    <source>
        <dbReference type="ARBA" id="ARBA00023102"/>
    </source>
</evidence>
<evidence type="ECO:0000259" key="16">
    <source>
        <dbReference type="Pfam" id="PF01502"/>
    </source>
</evidence>
<dbReference type="HAMAP" id="MF_01020">
    <property type="entry name" value="HisE"/>
    <property type="match status" value="1"/>
</dbReference>
<evidence type="ECO:0000256" key="12">
    <source>
        <dbReference type="ARBA" id="ARBA00022840"/>
    </source>
</evidence>
<dbReference type="eggNOG" id="COG0139">
    <property type="taxonomic scope" value="Bacteria"/>
</dbReference>
<comment type="catalytic activity">
    <reaction evidence="1 15">
        <text>1-(5-phospho-beta-D-ribosyl)-5'-AMP + H2O = 1-(5-phospho-beta-D-ribosyl)-5-[(5-phospho-beta-D-ribosylamino)methylideneamino]imidazole-4-carboxamide</text>
        <dbReference type="Rhea" id="RHEA:20049"/>
        <dbReference type="ChEBI" id="CHEBI:15377"/>
        <dbReference type="ChEBI" id="CHEBI:58435"/>
        <dbReference type="ChEBI" id="CHEBI:59457"/>
        <dbReference type="EC" id="3.5.4.19"/>
    </reaction>
</comment>
<comment type="similarity">
    <text evidence="7 15">In the N-terminal section; belongs to the PRA-CH family.</text>
</comment>
<dbReference type="RefSeq" id="WP_013777776.1">
    <property type="nucleotide sequence ID" value="NC_015519.1"/>
</dbReference>
<dbReference type="Pfam" id="PF01503">
    <property type="entry name" value="PRA-PH"/>
    <property type="match status" value="1"/>
</dbReference>
<keyword evidence="18" id="KW-1185">Reference proteome</keyword>
<dbReference type="KEGG" id="tae:TepiRe1_0724"/>
<feature type="domain" description="Phosphoribosyl-AMP cyclohydrolase" evidence="16">
    <location>
        <begin position="26"/>
        <end position="99"/>
    </location>
</feature>
<dbReference type="Gene3D" id="3.10.20.810">
    <property type="entry name" value="Phosphoribosyl-AMP cyclohydrolase"/>
    <property type="match status" value="1"/>
</dbReference>
<evidence type="ECO:0000256" key="9">
    <source>
        <dbReference type="ARBA" id="ARBA00022605"/>
    </source>
</evidence>
<dbReference type="HAMAP" id="MF_01019">
    <property type="entry name" value="HisIE"/>
    <property type="match status" value="1"/>
</dbReference>
<dbReference type="STRING" id="1209989.TepRe1_0666"/>
<dbReference type="EC" id="3.6.1.31" evidence="15"/>
<evidence type="ECO:0000313" key="17">
    <source>
        <dbReference type="EMBL" id="CCP25417.1"/>
    </source>
</evidence>
<feature type="region of interest" description="Phosphoribosyl-ATP pyrophosphohydrolase" evidence="15">
    <location>
        <begin position="123"/>
        <end position="211"/>
    </location>
</feature>
<dbReference type="SUPFAM" id="SSF141734">
    <property type="entry name" value="HisI-like"/>
    <property type="match status" value="1"/>
</dbReference>
<comment type="subcellular location">
    <subcellularLocation>
        <location evidence="3 15">Cytoplasm</location>
    </subcellularLocation>
</comment>
<dbReference type="HAMAP" id="MF_01021">
    <property type="entry name" value="HisI"/>
    <property type="match status" value="1"/>
</dbReference>
<dbReference type="PANTHER" id="PTHR42945:SF1">
    <property type="entry name" value="HISTIDINE BIOSYNTHESIS BIFUNCTIONAL PROTEIN HIS7"/>
    <property type="match status" value="1"/>
</dbReference>
<dbReference type="UniPathway" id="UPA00031">
    <property type="reaction ID" value="UER00007"/>
</dbReference>
<comment type="catalytic activity">
    <reaction evidence="2 15">
        <text>1-(5-phospho-beta-D-ribosyl)-ATP + H2O = 1-(5-phospho-beta-D-ribosyl)-5'-AMP + diphosphate + H(+)</text>
        <dbReference type="Rhea" id="RHEA:22828"/>
        <dbReference type="ChEBI" id="CHEBI:15377"/>
        <dbReference type="ChEBI" id="CHEBI:15378"/>
        <dbReference type="ChEBI" id="CHEBI:33019"/>
        <dbReference type="ChEBI" id="CHEBI:59457"/>
        <dbReference type="ChEBI" id="CHEBI:73183"/>
        <dbReference type="EC" id="3.6.1.31"/>
    </reaction>
</comment>
<organism evidence="17 18">
    <name type="scientific">Tepidanaerobacter acetatoxydans (strain DSM 21804 / JCM 16047 / Re1)</name>
    <dbReference type="NCBI Taxonomy" id="1209989"/>
    <lineage>
        <taxon>Bacteria</taxon>
        <taxon>Bacillati</taxon>
        <taxon>Bacillota</taxon>
        <taxon>Clostridia</taxon>
        <taxon>Thermosediminibacterales</taxon>
        <taxon>Tepidanaerobacteraceae</taxon>
        <taxon>Tepidanaerobacter</taxon>
    </lineage>
</organism>
<dbReference type="HOGENOM" id="CLU_048577_3_1_9"/>
<accession>L0S0U2</accession>
<dbReference type="PATRIC" id="fig|1209989.3.peg.793"/>
<dbReference type="EC" id="3.5.4.19" evidence="15"/>
<protein>
    <recommendedName>
        <fullName evidence="15">Histidine biosynthesis bifunctional protein HisIE</fullName>
    </recommendedName>
    <domain>
        <recommendedName>
            <fullName evidence="15">Phosphoribosyl-AMP cyclohydrolase</fullName>
            <shortName evidence="15">PRA-CH</shortName>
            <ecNumber evidence="15">3.5.4.19</ecNumber>
        </recommendedName>
    </domain>
    <domain>
        <recommendedName>
            <fullName evidence="15">Phosphoribosyl-ATP pyrophosphatase</fullName>
            <shortName evidence="15">PRA-PH</shortName>
            <ecNumber evidence="15">3.6.1.31</ecNumber>
        </recommendedName>
    </domain>
</protein>
<evidence type="ECO:0000256" key="15">
    <source>
        <dbReference type="HAMAP-Rule" id="MF_01019"/>
    </source>
</evidence>
<keyword evidence="10 15" id="KW-0547">Nucleotide-binding</keyword>
<dbReference type="GO" id="GO:0004636">
    <property type="term" value="F:phosphoribosyl-ATP diphosphatase activity"/>
    <property type="evidence" value="ECO:0007669"/>
    <property type="project" value="UniProtKB-UniRule"/>
</dbReference>
<keyword evidence="11 15" id="KW-0378">Hydrolase</keyword>
<evidence type="ECO:0000256" key="4">
    <source>
        <dbReference type="ARBA" id="ARBA00005169"/>
    </source>
</evidence>
<dbReference type="GO" id="GO:0005524">
    <property type="term" value="F:ATP binding"/>
    <property type="evidence" value="ECO:0007669"/>
    <property type="project" value="UniProtKB-KW"/>
</dbReference>
<comment type="similarity">
    <text evidence="6 15">In the C-terminal section; belongs to the PRA-PH family.</text>
</comment>
<dbReference type="InterPro" id="IPR021130">
    <property type="entry name" value="PRib-ATP_PPHydrolase-like"/>
</dbReference>
<dbReference type="NCBIfam" id="TIGR03188">
    <property type="entry name" value="histidine_hisI"/>
    <property type="match status" value="1"/>
</dbReference>
<dbReference type="OrthoDB" id="9795769at2"/>
<keyword evidence="13 15" id="KW-0368">Histidine biosynthesis</keyword>
<evidence type="ECO:0000256" key="5">
    <source>
        <dbReference type="ARBA" id="ARBA00005204"/>
    </source>
</evidence>
<dbReference type="GO" id="GO:0000105">
    <property type="term" value="P:L-histidine biosynthetic process"/>
    <property type="evidence" value="ECO:0007669"/>
    <property type="project" value="UniProtKB-UniRule"/>
</dbReference>
<name>F4LW77_TEPAE</name>
<evidence type="ECO:0000256" key="7">
    <source>
        <dbReference type="ARBA" id="ARBA00008299"/>
    </source>
</evidence>
<dbReference type="NCBIfam" id="NF002747">
    <property type="entry name" value="PRK02759.1"/>
    <property type="match status" value="1"/>
</dbReference>
<comment type="pathway">
    <text evidence="4 15">Amino-acid biosynthesis; L-histidine biosynthesis; L-histidine from 5-phospho-alpha-D-ribose 1-diphosphate: step 3/9.</text>
</comment>
<evidence type="ECO:0000256" key="10">
    <source>
        <dbReference type="ARBA" id="ARBA00022741"/>
    </source>
</evidence>
<dbReference type="InterPro" id="IPR008179">
    <property type="entry name" value="HisE"/>
</dbReference>
<evidence type="ECO:0000256" key="1">
    <source>
        <dbReference type="ARBA" id="ARBA00000024"/>
    </source>
</evidence>
<evidence type="ECO:0000256" key="6">
    <source>
        <dbReference type="ARBA" id="ARBA00007731"/>
    </source>
</evidence>
<evidence type="ECO:0000313" key="18">
    <source>
        <dbReference type="Proteomes" id="UP000010802"/>
    </source>
</evidence>
<dbReference type="KEGG" id="tep:TepRe1_0666"/>
<dbReference type="InterPro" id="IPR023019">
    <property type="entry name" value="His_synth_HisIE"/>
</dbReference>
<sequence length="211" mass="24143">MIDINYDEKGLVPAVVQDAKSKEVLMVAYMNEESLKKTIETGKAWFYSRKRKSLWQKGETSGNVLEVKSIFYDCDKDTLLLKVDAKGPACHTGHNSCFYRSLSDIQDSDNEKDEPQENTLNFLNELVDIIDSRFEEKPEGSYVAKLYNGGRERILKKVGEEAAEVVIASMSQDKDATIYESADLFFHMLIALRYDGITIEEVINELKRRHK</sequence>
<dbReference type="PANTHER" id="PTHR42945">
    <property type="entry name" value="HISTIDINE BIOSYNTHESIS BIFUNCTIONAL PROTEIN"/>
    <property type="match status" value="1"/>
</dbReference>
<feature type="region of interest" description="Phosphoribosyl-AMP cyclohydrolase" evidence="15">
    <location>
        <begin position="1"/>
        <end position="122"/>
    </location>
</feature>
<gene>
    <name evidence="15 17" type="primary">hisI</name>
    <name evidence="15" type="synonym">hisIE</name>
    <name evidence="17" type="ordered locus">TEPIRE1_0724</name>
</gene>
<dbReference type="eggNOG" id="COG0140">
    <property type="taxonomic scope" value="Bacteria"/>
</dbReference>